<feature type="compositionally biased region" description="Basic and acidic residues" evidence="1">
    <location>
        <begin position="1539"/>
        <end position="1551"/>
    </location>
</feature>
<evidence type="ECO:0008006" key="4">
    <source>
        <dbReference type="Google" id="ProtNLM"/>
    </source>
</evidence>
<feature type="region of interest" description="Disordered" evidence="1">
    <location>
        <begin position="1620"/>
        <end position="1660"/>
    </location>
</feature>
<feature type="compositionally biased region" description="Polar residues" evidence="1">
    <location>
        <begin position="1552"/>
        <end position="1563"/>
    </location>
</feature>
<keyword evidence="3" id="KW-1185">Reference proteome</keyword>
<dbReference type="PANTHER" id="PTHR11070:SF45">
    <property type="entry name" value="DNA 3'-5' HELICASE"/>
    <property type="match status" value="1"/>
</dbReference>
<dbReference type="InterPro" id="IPR000212">
    <property type="entry name" value="DNA_helicase_UvrD/REP"/>
</dbReference>
<evidence type="ECO:0000313" key="3">
    <source>
        <dbReference type="Proteomes" id="UP000093336"/>
    </source>
</evidence>
<protein>
    <recommendedName>
        <fullName evidence="4">DNA helicase</fullName>
    </recommendedName>
</protein>
<organism evidence="2 3">
    <name type="scientific">Legionella jamestowniensis</name>
    <dbReference type="NCBI Taxonomy" id="455"/>
    <lineage>
        <taxon>Bacteria</taxon>
        <taxon>Pseudomonadati</taxon>
        <taxon>Pseudomonadota</taxon>
        <taxon>Gammaproteobacteria</taxon>
        <taxon>Legionellales</taxon>
        <taxon>Legionellaceae</taxon>
        <taxon>Legionella</taxon>
    </lineage>
</organism>
<sequence length="1660" mass="189584">MGKIKVYYWQGILGDADLFAPYQATINKLIQGNYKAADLDLKQLDGHRVYSVRVNKSDRLIFTTFEKEGKSYLLLLDVVLNHDYRKCAFFNPSVLKNYLVKNADDIHRQIDNNNFIDINDVPLLNQEAADSAPSLQFTPINYYNQMYIEFNDEQQIARGATLPAVISGPPGSGKSCVALSLLEQAVNQQAHNDAPILYVTQSEPLKKLLETAWHELPVAQNLPPNSVQFCTYIELLNKLNIEQEAVGESYFQTWFKQYNVKQKQRKKTISGYETFLKQTSLIYRELRILTAYTPENYLKLGERQSLIYDANEKQWMLEIANAYLHHLKETKHLDPALYQLPINPIYSRIVVDEAQDLSHCQLKNLRDLAKESQLAACMDTHQSLEDEQAKRDYLLQMLSERHYKAQHLPLSATYRCPPAIVTLANKVIEIKNSLTGGIADKKEFTTISSACASQTETGFIQWLDYSATEELLNLRQKELVVVTYEEFKDEAIKLFQTPLVFTPEQIKGLEYTTVVAFRLFDKEEFKQANTQLKDKVKEGTLVAPTHRAKQGQRNSSIGPLWNKIFTAFTRTKKNLIIVQDTKQILQLSNVLQNATVNQNTPLHVELTEDSQIDWRKEADKQRQHGNEEIAKRIEMEKLQENVKPVKQSMKSSSTNHEALKNKKTNLQSLPAKGKHGAPGVEFKFPANFSRKLLAKLLNSPLINDYFFQPKGDSCPFIDFIAKEDNVRLLASVLEQPEEVFTSALEQFKKWLVSLEQHKKIAHIPEKYRTLIESHKKLLESVLKHPELFSLSTLELHKKLLASLPAQHKKSLELEQHEKLLLSVIENQKYIKMIADGLMGDFNGRPLFLELFKRERLHNLIKYIPAIARYLLPKFLTQNYSYGEEESTIFLDLTQRPEGHEILSILFKKNPTLLNLSFLDMTASYMAKDNFALMHLITAQLLSDNYNSDDIHLLRLILKNNPKLITELSPVLMKPVDKGDFKNTSPFFWLCFYSPRLLGEWMDVSPELITQLSAEELMEALFSITSPELDMAFYWLTMDREYLSVFKRILELKPDVIAKIPAEKLAYALTLNKSGACALYSLSKMAEGCTWLNELLKLKPDIANYISAHDLGLNVKDEDDSPLYWLSFSAEGRLVLKNLFDLNKKLATDLKLEDFVRPITSASAIKSGVNSTPFYWLTTCPDGRQLLVTLLDLNKALRKGLRSSDLLRLRPEEAEKYAYTTPFYYLTSDLLGHKILNQLMESNPKLPTEVSYAQLTQLLSDKSPPMLVNTSPLYWLVYHYGLSDLLDKFLTPEMEKNLSSHLLTIKTYARIEAIPQCILDGFSRSRNGLQKLSQIFSKYPGILDNCMSRILMVFSDINVALPNSQFSLGPKYALLLSYEGRLLLCEKLRQDRSFVKFFPTKDLIIKMGPPIFNHSTTILQYLCHAKYGIPALTELLLANPNYIKEIPATVWMKVIDIEKETGACCLYWLACSGEEGLKILATLIRQNEALVKQISNTELLRPVICRKTQEKTNLSAVLMQSNSGRRVLQSIFQKRPELEGRVPEDNSLHDSHQAQAVNTGTTNDHTPKSLKITQKLAPKQLNLPTIPEEKSLSDSHPAQPMTTETVTNNKLDTATNLKSLQEESQFEKPGPVGENFRLFNQATKEKKGEPSPSTQSVMELQ</sequence>
<evidence type="ECO:0000313" key="2">
    <source>
        <dbReference type="EMBL" id="OCH98386.1"/>
    </source>
</evidence>
<dbReference type="SUPFAM" id="SSF52540">
    <property type="entry name" value="P-loop containing nucleoside triphosphate hydrolases"/>
    <property type="match status" value="1"/>
</dbReference>
<evidence type="ECO:0000256" key="1">
    <source>
        <dbReference type="SAM" id="MobiDB-lite"/>
    </source>
</evidence>
<dbReference type="Proteomes" id="UP000093336">
    <property type="component" value="Unassembled WGS sequence"/>
</dbReference>
<feature type="compositionally biased region" description="Polar residues" evidence="1">
    <location>
        <begin position="1593"/>
        <end position="1608"/>
    </location>
</feature>
<reference evidence="2 3" key="1">
    <citation type="submission" date="2016-05" db="EMBL/GenBank/DDBJ databases">
        <authorList>
            <person name="Prochazka B."/>
            <person name="Indra A."/>
            <person name="Hasenberger P."/>
            <person name="Blaschitz M."/>
            <person name="Wagner L."/>
            <person name="Wewalka G."/>
            <person name="Sorschag S."/>
            <person name="Schmid D."/>
            <person name="Ruppitsch W."/>
        </authorList>
    </citation>
    <scope>NUCLEOTIDE SEQUENCE [LARGE SCALE GENOMIC DNA]</scope>
    <source>
        <strain evidence="2 3">974010_12</strain>
    </source>
</reference>
<dbReference type="InterPro" id="IPR027417">
    <property type="entry name" value="P-loop_NTPase"/>
</dbReference>
<dbReference type="RefSeq" id="WP_065620731.1">
    <property type="nucleotide sequence ID" value="NZ_LYOZ01000016.1"/>
</dbReference>
<name>A0ABX2XZL1_9GAMM</name>
<proteinExistence type="predicted"/>
<gene>
    <name evidence="2" type="ORF">A8135_12610</name>
</gene>
<dbReference type="EMBL" id="LYOZ01000016">
    <property type="protein sequence ID" value="OCH98386.1"/>
    <property type="molecule type" value="Genomic_DNA"/>
</dbReference>
<comment type="caution">
    <text evidence="2">The sequence shown here is derived from an EMBL/GenBank/DDBJ whole genome shotgun (WGS) entry which is preliminary data.</text>
</comment>
<feature type="region of interest" description="Disordered" evidence="1">
    <location>
        <begin position="1539"/>
        <end position="1608"/>
    </location>
</feature>
<accession>A0ABX2XZL1</accession>
<feature type="compositionally biased region" description="Polar residues" evidence="1">
    <location>
        <begin position="1650"/>
        <end position="1660"/>
    </location>
</feature>
<dbReference type="Gene3D" id="3.40.50.300">
    <property type="entry name" value="P-loop containing nucleotide triphosphate hydrolases"/>
    <property type="match status" value="1"/>
</dbReference>
<dbReference type="PANTHER" id="PTHR11070">
    <property type="entry name" value="UVRD / RECB / PCRA DNA HELICASE FAMILY MEMBER"/>
    <property type="match status" value="1"/>
</dbReference>